<sequence length="276" mass="30609">MGNQLHLRQQSAETSSMMGAADSSQSNSARGIGNSSDRSQYPRASSSPTFRWSNNSNNSNNPHGYQTPTTESIPSTSKLMGNSIGQNRQATPLKAGEDSPAVEGNLSPQTRVVNRRPRHREAGSTMSLSDDHFDQYTVKAAGISGQPEVNDGVNMNPMLPNDWNNKTQRGGSDNAASGDRGSLPNLDDLATQSVYLKREEASRLASQRRQEAQRLLEEEQLLKANPLRYLYHPLFRTWLVRWKVPLLLILGNILLLYYLVHLLTNERDTGEKTDSS</sequence>
<dbReference type="WBParaSite" id="jg3064">
    <property type="protein sequence ID" value="jg3064"/>
    <property type="gene ID" value="jg3064"/>
</dbReference>
<feature type="compositionally biased region" description="Polar residues" evidence="1">
    <location>
        <begin position="162"/>
        <end position="175"/>
    </location>
</feature>
<keyword evidence="2" id="KW-0472">Membrane</keyword>
<organism evidence="3 4">
    <name type="scientific">Ditylenchus dipsaci</name>
    <dbReference type="NCBI Taxonomy" id="166011"/>
    <lineage>
        <taxon>Eukaryota</taxon>
        <taxon>Metazoa</taxon>
        <taxon>Ecdysozoa</taxon>
        <taxon>Nematoda</taxon>
        <taxon>Chromadorea</taxon>
        <taxon>Rhabditida</taxon>
        <taxon>Tylenchina</taxon>
        <taxon>Tylenchomorpha</taxon>
        <taxon>Sphaerularioidea</taxon>
        <taxon>Anguinidae</taxon>
        <taxon>Anguininae</taxon>
        <taxon>Ditylenchus</taxon>
    </lineage>
</organism>
<feature type="transmembrane region" description="Helical" evidence="2">
    <location>
        <begin position="238"/>
        <end position="260"/>
    </location>
</feature>
<feature type="compositionally biased region" description="Polar residues" evidence="1">
    <location>
        <begin position="62"/>
        <end position="90"/>
    </location>
</feature>
<evidence type="ECO:0000256" key="2">
    <source>
        <dbReference type="SAM" id="Phobius"/>
    </source>
</evidence>
<keyword evidence="3" id="KW-1185">Reference proteome</keyword>
<dbReference type="Proteomes" id="UP000887574">
    <property type="component" value="Unplaced"/>
</dbReference>
<name>A0A915E9U3_9BILA</name>
<evidence type="ECO:0000313" key="4">
    <source>
        <dbReference type="WBParaSite" id="jg3064"/>
    </source>
</evidence>
<feature type="region of interest" description="Disordered" evidence="1">
    <location>
        <begin position="148"/>
        <end position="186"/>
    </location>
</feature>
<protein>
    <submittedName>
        <fullName evidence="4">Uncharacterized protein</fullName>
    </submittedName>
</protein>
<dbReference type="AlphaFoldDB" id="A0A915E9U3"/>
<keyword evidence="2" id="KW-1133">Transmembrane helix</keyword>
<reference evidence="4" key="1">
    <citation type="submission" date="2022-11" db="UniProtKB">
        <authorList>
            <consortium name="WormBaseParasite"/>
        </authorList>
    </citation>
    <scope>IDENTIFICATION</scope>
</reference>
<evidence type="ECO:0000313" key="3">
    <source>
        <dbReference type="Proteomes" id="UP000887574"/>
    </source>
</evidence>
<proteinExistence type="predicted"/>
<evidence type="ECO:0000256" key="1">
    <source>
        <dbReference type="SAM" id="MobiDB-lite"/>
    </source>
</evidence>
<feature type="compositionally biased region" description="Polar residues" evidence="1">
    <location>
        <begin position="1"/>
        <end position="52"/>
    </location>
</feature>
<feature type="region of interest" description="Disordered" evidence="1">
    <location>
        <begin position="1"/>
        <end position="130"/>
    </location>
</feature>
<keyword evidence="2" id="KW-0812">Transmembrane</keyword>
<accession>A0A915E9U3</accession>